<name>A0A244CUG3_PSEDV</name>
<dbReference type="Pfam" id="PF10614">
    <property type="entry name" value="CsgF"/>
    <property type="match status" value="1"/>
</dbReference>
<feature type="chain" id="PRO_5012512446" description="Curli production assembly/transport component CsgF" evidence="4">
    <location>
        <begin position="26"/>
        <end position="145"/>
    </location>
</feature>
<evidence type="ECO:0000313" key="6">
    <source>
        <dbReference type="Proteomes" id="UP000194841"/>
    </source>
</evidence>
<dbReference type="OrthoDB" id="1443407at2"/>
<proteinExistence type="predicted"/>
<comment type="caution">
    <text evidence="5">The sequence shown here is derived from an EMBL/GenBank/DDBJ whole genome shotgun (WGS) entry which is preliminary data.</text>
</comment>
<protein>
    <recommendedName>
        <fullName evidence="2">Curli production assembly/transport component CsgF</fullName>
    </recommendedName>
</protein>
<evidence type="ECO:0000256" key="4">
    <source>
        <dbReference type="SAM" id="SignalP"/>
    </source>
</evidence>
<accession>A0A244CUG3</accession>
<evidence type="ECO:0000256" key="2">
    <source>
        <dbReference type="ARBA" id="ARBA00014031"/>
    </source>
</evidence>
<dbReference type="EMBL" id="MWPV01000001">
    <property type="protein sequence ID" value="OUL59086.1"/>
    <property type="molecule type" value="Genomic_DNA"/>
</dbReference>
<evidence type="ECO:0000313" key="5">
    <source>
        <dbReference type="EMBL" id="OUL59086.1"/>
    </source>
</evidence>
<comment type="function">
    <text evidence="1">May be involved in the biogenesis of curli organelles.</text>
</comment>
<reference evidence="5 6" key="1">
    <citation type="submission" date="2017-02" db="EMBL/GenBank/DDBJ databases">
        <title>Pseudoalteromonas ulvae TC14 Genome.</title>
        <authorList>
            <person name="Molmeret M."/>
        </authorList>
    </citation>
    <scope>NUCLEOTIDE SEQUENCE [LARGE SCALE GENOMIC DNA]</scope>
    <source>
        <strain evidence="5">TC14</strain>
    </source>
</reference>
<dbReference type="AlphaFoldDB" id="A0A244CUG3"/>
<dbReference type="Proteomes" id="UP000194841">
    <property type="component" value="Unassembled WGS sequence"/>
</dbReference>
<evidence type="ECO:0000256" key="3">
    <source>
        <dbReference type="ARBA" id="ARBA00022729"/>
    </source>
</evidence>
<gene>
    <name evidence="5" type="ORF">B1199_02055</name>
</gene>
<keyword evidence="6" id="KW-1185">Reference proteome</keyword>
<organism evidence="5 6">
    <name type="scientific">Pseudoalteromonas ulvae</name>
    <dbReference type="NCBI Taxonomy" id="107327"/>
    <lineage>
        <taxon>Bacteria</taxon>
        <taxon>Pseudomonadati</taxon>
        <taxon>Pseudomonadota</taxon>
        <taxon>Gammaproteobacteria</taxon>
        <taxon>Alteromonadales</taxon>
        <taxon>Pseudoalteromonadaceae</taxon>
        <taxon>Pseudoalteromonas</taxon>
    </lineage>
</organism>
<keyword evidence="3 4" id="KW-0732">Signal</keyword>
<dbReference type="InterPro" id="IPR018893">
    <property type="entry name" value="T8SS_CsgF"/>
</dbReference>
<feature type="signal peptide" evidence="4">
    <location>
        <begin position="1"/>
        <end position="25"/>
    </location>
</feature>
<evidence type="ECO:0000256" key="1">
    <source>
        <dbReference type="ARBA" id="ARBA00003989"/>
    </source>
</evidence>
<sequence>MVVMTRSKKIIISAVMMLSVSHAFASELVYTPINPSFGGSPLNGSMLLNKAQSQNKHKAPINEKSYAEKFQDSLERAYINRMVREITDLAFGEGVDDSIFNQDSIFMSGDYEIQVLTSGVDTITVQITNTVTGEVVIVEVPRFGG</sequence>